<proteinExistence type="predicted"/>
<feature type="transmembrane region" description="Helical" evidence="1">
    <location>
        <begin position="64"/>
        <end position="81"/>
    </location>
</feature>
<dbReference type="Proteomes" id="UP000039865">
    <property type="component" value="Unassembled WGS sequence"/>
</dbReference>
<sequence length="188" mass="22963">MGVLRPEENNHPVFKNAQLDQLLIRFQTLKPLGRFSKFRHEYFSESRLDLCLFHHSQRVNQSRLVALCFISFVTGNILYYINWKINVIEKKWIANYGGDLPNYVSFWHSQQYQYWRSYFINLYKFKFKYFLEDQILDPLNDNVLNPRAFEIYQYKRLVRAMRYDDNRDNSFDFLNVGEDDVEEFDDYV</sequence>
<keyword evidence="3" id="KW-1185">Reference proteome</keyword>
<keyword evidence="1" id="KW-0812">Transmembrane</keyword>
<organism evidence="2 3">
    <name type="scientific">Stylonychia lemnae</name>
    <name type="common">Ciliate</name>
    <dbReference type="NCBI Taxonomy" id="5949"/>
    <lineage>
        <taxon>Eukaryota</taxon>
        <taxon>Sar</taxon>
        <taxon>Alveolata</taxon>
        <taxon>Ciliophora</taxon>
        <taxon>Intramacronucleata</taxon>
        <taxon>Spirotrichea</taxon>
        <taxon>Stichotrichia</taxon>
        <taxon>Sporadotrichida</taxon>
        <taxon>Oxytrichidae</taxon>
        <taxon>Stylonychinae</taxon>
        <taxon>Stylonychia</taxon>
    </lineage>
</organism>
<keyword evidence="1" id="KW-0472">Membrane</keyword>
<evidence type="ECO:0000313" key="3">
    <source>
        <dbReference type="Proteomes" id="UP000039865"/>
    </source>
</evidence>
<reference evidence="2 3" key="1">
    <citation type="submission" date="2014-06" db="EMBL/GenBank/DDBJ databases">
        <authorList>
            <person name="Swart Estienne"/>
        </authorList>
    </citation>
    <scope>NUCLEOTIDE SEQUENCE [LARGE SCALE GENOMIC DNA]</scope>
    <source>
        <strain evidence="2 3">130c</strain>
    </source>
</reference>
<protein>
    <submittedName>
        <fullName evidence="2">Uncharacterized protein</fullName>
    </submittedName>
</protein>
<dbReference type="InParanoid" id="A0A078B0R8"/>
<evidence type="ECO:0000256" key="1">
    <source>
        <dbReference type="SAM" id="Phobius"/>
    </source>
</evidence>
<accession>A0A078B0R8</accession>
<gene>
    <name evidence="2" type="primary">Contig7176.g7682</name>
    <name evidence="2" type="ORF">STYLEM_17373</name>
</gene>
<dbReference type="AlphaFoldDB" id="A0A078B0R8"/>
<evidence type="ECO:0000313" key="2">
    <source>
        <dbReference type="EMBL" id="CDW88255.1"/>
    </source>
</evidence>
<name>A0A078B0R8_STYLE</name>
<dbReference type="EMBL" id="CCKQ01016381">
    <property type="protein sequence ID" value="CDW88255.1"/>
    <property type="molecule type" value="Genomic_DNA"/>
</dbReference>
<keyword evidence="1" id="KW-1133">Transmembrane helix</keyword>